<feature type="compositionally biased region" description="Pro residues" evidence="1">
    <location>
        <begin position="582"/>
        <end position="593"/>
    </location>
</feature>
<feature type="region of interest" description="Disordered" evidence="1">
    <location>
        <begin position="424"/>
        <end position="443"/>
    </location>
</feature>
<feature type="compositionally biased region" description="Polar residues" evidence="1">
    <location>
        <begin position="378"/>
        <end position="388"/>
    </location>
</feature>
<protein>
    <submittedName>
        <fullName evidence="2">Uncharacterized protein</fullName>
    </submittedName>
</protein>
<feature type="region of interest" description="Disordered" evidence="1">
    <location>
        <begin position="359"/>
        <end position="388"/>
    </location>
</feature>
<accession>A0A9W8GC06</accession>
<proteinExistence type="predicted"/>
<dbReference type="Proteomes" id="UP001151518">
    <property type="component" value="Unassembled WGS sequence"/>
</dbReference>
<evidence type="ECO:0000256" key="1">
    <source>
        <dbReference type="SAM" id="MobiDB-lite"/>
    </source>
</evidence>
<gene>
    <name evidence="2" type="ORF">GGI25_001724</name>
</gene>
<evidence type="ECO:0000313" key="2">
    <source>
        <dbReference type="EMBL" id="KAJ2679156.1"/>
    </source>
</evidence>
<feature type="region of interest" description="Disordered" evidence="1">
    <location>
        <begin position="487"/>
        <end position="612"/>
    </location>
</feature>
<name>A0A9W8GC06_9FUNG</name>
<comment type="caution">
    <text evidence="2">The sequence shown here is derived from an EMBL/GenBank/DDBJ whole genome shotgun (WGS) entry which is preliminary data.</text>
</comment>
<dbReference type="OrthoDB" id="2313105at2759"/>
<feature type="region of interest" description="Disordered" evidence="1">
    <location>
        <begin position="672"/>
        <end position="721"/>
    </location>
</feature>
<feature type="compositionally biased region" description="Low complexity" evidence="1">
    <location>
        <begin position="809"/>
        <end position="829"/>
    </location>
</feature>
<feature type="region of interest" description="Disordered" evidence="1">
    <location>
        <begin position="231"/>
        <end position="252"/>
    </location>
</feature>
<evidence type="ECO:0000313" key="3">
    <source>
        <dbReference type="Proteomes" id="UP001151518"/>
    </source>
</evidence>
<feature type="compositionally biased region" description="Basic and acidic residues" evidence="1">
    <location>
        <begin position="560"/>
        <end position="570"/>
    </location>
</feature>
<feature type="compositionally biased region" description="Polar residues" evidence="1">
    <location>
        <begin position="231"/>
        <end position="244"/>
    </location>
</feature>
<sequence>MSLRPFRIPETRLLAVNELVVQVTLTFRTDEDEELRYRYVQNKELQSLVQTAVVSLVNCGYTHGVAQGPGFILHQMRKKWPIGKRYIFTRYGEPLQSSLHKYFFQLELVDNDTDPEATPVLEVTELRGVALSPSVSSIAGSTIDGLDAVALPPMTAIFGAGAEPTHTYGQTGGAGGHRRSGSGYSAHSMRSVHSSYSAYSNYQPRSQSPSPYSRRLRDSIAADNGLAGNRLSSYRMSTAPSSSPRLRAHQPPADASIEREVLEEAYHGASQRAARSEAVAQYTQYYAPNHIQSQTAEEEHDVDDDVNLPAYQSPEQSTMRTRSISRTSIGSANGSVHTMQSISDVISAPAAKAMPIEGVRRNGDVSKPRTAHLANGSDDGTSPPINSQLRLGRTSWYRSLHGISPLSRQPKSLSSSDNEFVLGATADQQNPNSVAASSGGTKGSTVLAASRIPRIAGQHTHRLKDLPADPSGISGLASRLKRRILTPINLHRTRQRNSSLSREIQRAEAKGNSGMEDEVDTSDFTASEAEGVSENEAAPEADSALGSAIPIPTSALSRQRASEDRAKDDTPAVARINIQRPDMPPPSTIPPPRAQRQQPKDAAQYKSPAETTSIPTAVKNILLRRLRSPLGGRPDKSSLRSSVRDRIAAFNTLSVNGNGNNKEAIIAKHHEQQVTPPLSGEEKPASSTNNAPTEHTRTRIGTSTGFISMASPASTSGVARPQSRANSVISLNARAASPALSQMSNVSVRIQEAISSLERATGSAIETTTPRGQSVSGATGLSGTKRSATSIYASDALDQLTTPTKRPRAPSATTYGAAGSAAGAPTGSSRLNPLNMVQRMVRRHTGR</sequence>
<dbReference type="AlphaFoldDB" id="A0A9W8GC06"/>
<feature type="region of interest" description="Disordered" evidence="1">
    <location>
        <begin position="168"/>
        <end position="187"/>
    </location>
</feature>
<reference evidence="2" key="1">
    <citation type="submission" date="2022-07" db="EMBL/GenBank/DDBJ databases">
        <title>Phylogenomic reconstructions and comparative analyses of Kickxellomycotina fungi.</title>
        <authorList>
            <person name="Reynolds N.K."/>
            <person name="Stajich J.E."/>
            <person name="Barry K."/>
            <person name="Grigoriev I.V."/>
            <person name="Crous P."/>
            <person name="Smith M.E."/>
        </authorList>
    </citation>
    <scope>NUCLEOTIDE SEQUENCE</scope>
    <source>
        <strain evidence="2">NRRL 3115</strain>
    </source>
</reference>
<feature type="compositionally biased region" description="Polar residues" evidence="1">
    <location>
        <begin position="685"/>
        <end position="721"/>
    </location>
</feature>
<feature type="compositionally biased region" description="Polar residues" evidence="1">
    <location>
        <begin position="426"/>
        <end position="439"/>
    </location>
</feature>
<organism evidence="2 3">
    <name type="scientific">Coemansia spiralis</name>
    <dbReference type="NCBI Taxonomy" id="417178"/>
    <lineage>
        <taxon>Eukaryota</taxon>
        <taxon>Fungi</taxon>
        <taxon>Fungi incertae sedis</taxon>
        <taxon>Zoopagomycota</taxon>
        <taxon>Kickxellomycotina</taxon>
        <taxon>Kickxellomycetes</taxon>
        <taxon>Kickxellales</taxon>
        <taxon>Kickxellaceae</taxon>
        <taxon>Coemansia</taxon>
    </lineage>
</organism>
<feature type="region of interest" description="Disordered" evidence="1">
    <location>
        <begin position="794"/>
        <end position="847"/>
    </location>
</feature>
<dbReference type="EMBL" id="JANBTW010000014">
    <property type="protein sequence ID" value="KAJ2679156.1"/>
    <property type="molecule type" value="Genomic_DNA"/>
</dbReference>